<dbReference type="PANTHER" id="PTHR31551">
    <property type="entry name" value="PRE-MRNA-SPLICING FACTOR CWF18"/>
    <property type="match status" value="1"/>
</dbReference>
<dbReference type="Pfam" id="PF08315">
    <property type="entry name" value="cwf18"/>
    <property type="match status" value="1"/>
</dbReference>
<evidence type="ECO:0000313" key="4">
    <source>
        <dbReference type="Proteomes" id="UP000655225"/>
    </source>
</evidence>
<feature type="compositionally biased region" description="Low complexity" evidence="1">
    <location>
        <begin position="397"/>
        <end position="407"/>
    </location>
</feature>
<dbReference type="GO" id="GO:0071014">
    <property type="term" value="C:post-mRNA release spliceosomal complex"/>
    <property type="evidence" value="ECO:0007669"/>
    <property type="project" value="TreeGrafter"/>
</dbReference>
<dbReference type="Pfam" id="PF22936">
    <property type="entry name" value="Pol_BBD"/>
    <property type="match status" value="1"/>
</dbReference>
<evidence type="ECO:0000256" key="1">
    <source>
        <dbReference type="SAM" id="MobiDB-lite"/>
    </source>
</evidence>
<dbReference type="OrthoDB" id="10261348at2759"/>
<keyword evidence="4" id="KW-1185">Reference proteome</keyword>
<organism evidence="3 4">
    <name type="scientific">Tetracentron sinense</name>
    <name type="common">Spur-leaf</name>
    <dbReference type="NCBI Taxonomy" id="13715"/>
    <lineage>
        <taxon>Eukaryota</taxon>
        <taxon>Viridiplantae</taxon>
        <taxon>Streptophyta</taxon>
        <taxon>Embryophyta</taxon>
        <taxon>Tracheophyta</taxon>
        <taxon>Spermatophyta</taxon>
        <taxon>Magnoliopsida</taxon>
        <taxon>Trochodendrales</taxon>
        <taxon>Trochodendraceae</taxon>
        <taxon>Tetracentron</taxon>
    </lineage>
</organism>
<dbReference type="InterPro" id="IPR013169">
    <property type="entry name" value="mRNA_splic_Cwf18-like"/>
</dbReference>
<feature type="compositionally biased region" description="Pro residues" evidence="1">
    <location>
        <begin position="373"/>
        <end position="382"/>
    </location>
</feature>
<protein>
    <recommendedName>
        <fullName evidence="2">Retrovirus-related Pol polyprotein from transposon TNT 1-94-like beta-barrel domain-containing protein</fullName>
    </recommendedName>
</protein>
<dbReference type="InterPro" id="IPR054722">
    <property type="entry name" value="PolX-like_BBD"/>
</dbReference>
<dbReference type="AlphaFoldDB" id="A0A834Z313"/>
<feature type="compositionally biased region" description="Acidic residues" evidence="1">
    <location>
        <begin position="578"/>
        <end position="587"/>
    </location>
</feature>
<name>A0A834Z313_TETSI</name>
<feature type="region of interest" description="Disordered" evidence="1">
    <location>
        <begin position="321"/>
        <end position="411"/>
    </location>
</feature>
<evidence type="ECO:0000259" key="2">
    <source>
        <dbReference type="Pfam" id="PF22936"/>
    </source>
</evidence>
<proteinExistence type="predicted"/>
<dbReference type="EMBL" id="JABCRI010000010">
    <property type="protein sequence ID" value="KAF8398650.1"/>
    <property type="molecule type" value="Genomic_DNA"/>
</dbReference>
<dbReference type="GO" id="GO:0005684">
    <property type="term" value="C:U2-type spliceosomal complex"/>
    <property type="evidence" value="ECO:0007669"/>
    <property type="project" value="TreeGrafter"/>
</dbReference>
<dbReference type="Proteomes" id="UP000655225">
    <property type="component" value="Unassembled WGS sequence"/>
</dbReference>
<feature type="compositionally biased region" description="Acidic residues" evidence="1">
    <location>
        <begin position="456"/>
        <end position="473"/>
    </location>
</feature>
<accession>A0A834Z313</accession>
<gene>
    <name evidence="3" type="ORF">HHK36_014505</name>
</gene>
<feature type="region of interest" description="Disordered" evidence="1">
    <location>
        <begin position="451"/>
        <end position="479"/>
    </location>
</feature>
<dbReference type="PANTHER" id="PTHR31551:SF1">
    <property type="entry name" value="COILED-COIL DOMAIN-CONTAINING PROTEIN 12"/>
    <property type="match status" value="1"/>
</dbReference>
<feature type="region of interest" description="Disordered" evidence="1">
    <location>
        <begin position="555"/>
        <end position="587"/>
    </location>
</feature>
<comment type="caution">
    <text evidence="3">The sequence shown here is derived from an EMBL/GenBank/DDBJ whole genome shotgun (WGS) entry which is preliminary data.</text>
</comment>
<sequence>MCHECVVEWTEFSCLVSLLPPWNRKIWWILGKEPRSTASDPKVEWMFNSMENRIYNMFLYHDIVHGLWIAMTKMYAHAHCDSRIFELYRDISHASQDAFGLSLADFFGYLQTRWEELAQCEPLSDFPTDAAIESKRLDHRHTYQFLMGLKPEFEALQAQIFNTSSMPSLYEAFATVHGDDRRCRLLPLISSPELSPPVPDQMVFAASSGSRPGNKDRGKWAPRTGVIAEVAPALSILDYSQLQSQIAQLQSHLGLGPASSATISSASPTATLATDIPTAFHVKSDNPTWILDSGASNHMTGELSILSSPVTPVTQSIHIADGSSIKISSQGTPSLPGPVEETPPEDIPLLSRPALILEPPPVSSPSLTTDPFPYVPRCPPSNVPRRPRSHVPPPDSTPDSGTSPLPLASDIAPPRVFQFPISEVMTIEEDSIEQAAAARRERLKALKVAQELLSTPDEDSVQNEDKTEEADGTNEDRDLNMKFRNYLPHDKQLQEGKLAPPVLPKFEDPIAVAPPPSEKIEDPFVNIAPKKPNWDLRRDIQKKLDKLERRTHKAIFQLMEEQEKQNQTSSEENGGFAVEDENENPSN</sequence>
<evidence type="ECO:0000313" key="3">
    <source>
        <dbReference type="EMBL" id="KAF8398650.1"/>
    </source>
</evidence>
<feature type="domain" description="Retrovirus-related Pol polyprotein from transposon TNT 1-94-like beta-barrel" evidence="2">
    <location>
        <begin position="289"/>
        <end position="332"/>
    </location>
</feature>
<reference evidence="3 4" key="1">
    <citation type="submission" date="2020-04" db="EMBL/GenBank/DDBJ databases">
        <title>Plant Genome Project.</title>
        <authorList>
            <person name="Zhang R.-G."/>
        </authorList>
    </citation>
    <scope>NUCLEOTIDE SEQUENCE [LARGE SCALE GENOMIC DNA]</scope>
    <source>
        <strain evidence="3">YNK0</strain>
        <tissue evidence="3">Leaf</tissue>
    </source>
</reference>